<dbReference type="Proteomes" id="UP000737018">
    <property type="component" value="Unassembled WGS sequence"/>
</dbReference>
<organism evidence="1 2">
    <name type="scientific">Castanea mollissima</name>
    <name type="common">Chinese chestnut</name>
    <dbReference type="NCBI Taxonomy" id="60419"/>
    <lineage>
        <taxon>Eukaryota</taxon>
        <taxon>Viridiplantae</taxon>
        <taxon>Streptophyta</taxon>
        <taxon>Embryophyta</taxon>
        <taxon>Tracheophyta</taxon>
        <taxon>Spermatophyta</taxon>
        <taxon>Magnoliopsida</taxon>
        <taxon>eudicotyledons</taxon>
        <taxon>Gunneridae</taxon>
        <taxon>Pentapetalae</taxon>
        <taxon>rosids</taxon>
        <taxon>fabids</taxon>
        <taxon>Fagales</taxon>
        <taxon>Fagaceae</taxon>
        <taxon>Castanea</taxon>
    </lineage>
</organism>
<evidence type="ECO:0000313" key="2">
    <source>
        <dbReference type="Proteomes" id="UP000737018"/>
    </source>
</evidence>
<name>A0A8J4QIL7_9ROSI</name>
<dbReference type="EMBL" id="JRKL02008905">
    <property type="protein sequence ID" value="KAF3946606.1"/>
    <property type="molecule type" value="Genomic_DNA"/>
</dbReference>
<proteinExistence type="predicted"/>
<keyword evidence="2" id="KW-1185">Reference proteome</keyword>
<gene>
    <name evidence="1" type="ORF">CMV_027147</name>
</gene>
<evidence type="ECO:0000313" key="1">
    <source>
        <dbReference type="EMBL" id="KAF3946606.1"/>
    </source>
</evidence>
<comment type="caution">
    <text evidence="1">The sequence shown here is derived from an EMBL/GenBank/DDBJ whole genome shotgun (WGS) entry which is preliminary data.</text>
</comment>
<dbReference type="OrthoDB" id="10355714at2759"/>
<accession>A0A8J4QIL7</accession>
<reference evidence="1" key="1">
    <citation type="submission" date="2020-03" db="EMBL/GenBank/DDBJ databases">
        <title>Castanea mollissima Vanexum genome sequencing.</title>
        <authorList>
            <person name="Staton M."/>
        </authorList>
    </citation>
    <scope>NUCLEOTIDE SEQUENCE</scope>
    <source>
        <tissue evidence="1">Leaf</tissue>
    </source>
</reference>
<protein>
    <submittedName>
        <fullName evidence="1">Uncharacterized protein</fullName>
    </submittedName>
</protein>
<dbReference type="AlphaFoldDB" id="A0A8J4QIL7"/>
<sequence length="101" mass="11158">MADIVGRKASLQPGGTITFEHRNLSWLNRSIMGSVTTSKFSNPMAKECCLVEELVQIGLPQPSVEPISGEEADQSFTNNELDERLMFSLYQGTFGCNCIQI</sequence>